<dbReference type="PRINTS" id="PR01071">
    <property type="entry name" value="ACOABIOTINCC"/>
</dbReference>
<keyword evidence="3" id="KW-0276">Fatty acid metabolism</keyword>
<dbReference type="InterPro" id="IPR001249">
    <property type="entry name" value="AcCoA_biotinCC"/>
</dbReference>
<protein>
    <recommendedName>
        <fullName evidence="1 3">Biotin carboxyl carrier protein of acetyl-CoA carboxylase</fullName>
    </recommendedName>
</protein>
<dbReference type="InterPro" id="IPR050709">
    <property type="entry name" value="Biotin_Carboxyl_Carrier/Decarb"/>
</dbReference>
<dbReference type="STRING" id="562970.Btus_0364"/>
<evidence type="ECO:0000256" key="3">
    <source>
        <dbReference type="RuleBase" id="RU364072"/>
    </source>
</evidence>
<keyword evidence="3" id="KW-0275">Fatty acid biosynthesis</keyword>
<evidence type="ECO:0000313" key="6">
    <source>
        <dbReference type="Proteomes" id="UP000002368"/>
    </source>
</evidence>
<evidence type="ECO:0000259" key="4">
    <source>
        <dbReference type="PROSITE" id="PS50968"/>
    </source>
</evidence>
<comment type="pathway">
    <text evidence="3">Lipid metabolism; fatty acid biosynthesis.</text>
</comment>
<accession>D5WT31</accession>
<dbReference type="CDD" id="cd06850">
    <property type="entry name" value="biotinyl_domain"/>
    <property type="match status" value="1"/>
</dbReference>
<dbReference type="PANTHER" id="PTHR45266:SF3">
    <property type="entry name" value="OXALOACETATE DECARBOXYLASE ALPHA CHAIN"/>
    <property type="match status" value="1"/>
</dbReference>
<organism evidence="5 6">
    <name type="scientific">Kyrpidia tusciae (strain DSM 2912 / NBRC 15312 / T2)</name>
    <name type="common">Bacillus tusciae</name>
    <dbReference type="NCBI Taxonomy" id="562970"/>
    <lineage>
        <taxon>Bacteria</taxon>
        <taxon>Bacillati</taxon>
        <taxon>Bacillota</taxon>
        <taxon>Bacilli</taxon>
        <taxon>Bacillales</taxon>
        <taxon>Alicyclobacillaceae</taxon>
        <taxon>Kyrpidia</taxon>
    </lineage>
</organism>
<dbReference type="UniPathway" id="UPA00094"/>
<dbReference type="GO" id="GO:0003989">
    <property type="term" value="F:acetyl-CoA carboxylase activity"/>
    <property type="evidence" value="ECO:0007669"/>
    <property type="project" value="InterPro"/>
</dbReference>
<dbReference type="InterPro" id="IPR000089">
    <property type="entry name" value="Biotin_lipoyl"/>
</dbReference>
<dbReference type="SUPFAM" id="SSF51230">
    <property type="entry name" value="Single hybrid motif"/>
    <property type="match status" value="1"/>
</dbReference>
<evidence type="ECO:0000256" key="1">
    <source>
        <dbReference type="ARBA" id="ARBA00017562"/>
    </source>
</evidence>
<dbReference type="KEGG" id="bts:Btus_0364"/>
<keyword evidence="3" id="KW-0443">Lipid metabolism</keyword>
<dbReference type="OrthoDB" id="9811735at2"/>
<dbReference type="NCBIfam" id="NF005457">
    <property type="entry name" value="PRK07051.1"/>
    <property type="match status" value="1"/>
</dbReference>
<evidence type="ECO:0000313" key="5">
    <source>
        <dbReference type="EMBL" id="ADG05135.1"/>
    </source>
</evidence>
<dbReference type="PANTHER" id="PTHR45266">
    <property type="entry name" value="OXALOACETATE DECARBOXYLASE ALPHA CHAIN"/>
    <property type="match status" value="1"/>
</dbReference>
<dbReference type="Pfam" id="PF00364">
    <property type="entry name" value="Biotin_lipoyl"/>
    <property type="match status" value="1"/>
</dbReference>
<dbReference type="Gene3D" id="2.40.50.100">
    <property type="match status" value="1"/>
</dbReference>
<dbReference type="AlphaFoldDB" id="D5WT31"/>
<keyword evidence="3" id="KW-0444">Lipid biosynthesis</keyword>
<dbReference type="PROSITE" id="PS50968">
    <property type="entry name" value="BIOTINYL_LIPOYL"/>
    <property type="match status" value="1"/>
</dbReference>
<dbReference type="RefSeq" id="WP_013074428.1">
    <property type="nucleotide sequence ID" value="NC_014098.1"/>
</dbReference>
<evidence type="ECO:0000256" key="2">
    <source>
        <dbReference type="ARBA" id="ARBA00023267"/>
    </source>
</evidence>
<keyword evidence="2 3" id="KW-0092">Biotin</keyword>
<dbReference type="HOGENOM" id="CLU_016733_9_0_9"/>
<sequence>MSGPRKSIVSPLPGIFYRRPNPQSDVYVREGDTVKSGDTIGLVEVMKNFYEIQAEEDGIIAAFSVENEAMVDVGQEIAVLIPKEDK</sequence>
<gene>
    <name evidence="5" type="ordered locus">Btus_0364</name>
</gene>
<dbReference type="GO" id="GO:0006633">
    <property type="term" value="P:fatty acid biosynthetic process"/>
    <property type="evidence" value="ECO:0007669"/>
    <property type="project" value="UniProtKB-UniPathway"/>
</dbReference>
<feature type="domain" description="Lipoyl-binding" evidence="4">
    <location>
        <begin position="1"/>
        <end position="81"/>
    </location>
</feature>
<dbReference type="InterPro" id="IPR011053">
    <property type="entry name" value="Single_hybrid_motif"/>
</dbReference>
<reference evidence="5 6" key="1">
    <citation type="journal article" date="2011" name="Stand. Genomic Sci.">
        <title>Complete genome sequence of the thermophilic, hydrogen-oxidizing Bacillus tusciae type strain (T2) and reclassification in the new genus, Kyrpidia gen. nov. as Kyrpidia tusciae comb. nov. and emendation of the family Alicyclobacillaceae da Costa and Rainey, 2010.</title>
        <authorList>
            <person name="Klenk H.P."/>
            <person name="Lapidus A."/>
            <person name="Chertkov O."/>
            <person name="Copeland A."/>
            <person name="Del Rio T.G."/>
            <person name="Nolan M."/>
            <person name="Lucas S."/>
            <person name="Chen F."/>
            <person name="Tice H."/>
            <person name="Cheng J.F."/>
            <person name="Han C."/>
            <person name="Bruce D."/>
            <person name="Goodwin L."/>
            <person name="Pitluck S."/>
            <person name="Pati A."/>
            <person name="Ivanova N."/>
            <person name="Mavromatis K."/>
            <person name="Daum C."/>
            <person name="Chen A."/>
            <person name="Palaniappan K."/>
            <person name="Chang Y.J."/>
            <person name="Land M."/>
            <person name="Hauser L."/>
            <person name="Jeffries C.D."/>
            <person name="Detter J.C."/>
            <person name="Rohde M."/>
            <person name="Abt B."/>
            <person name="Pukall R."/>
            <person name="Goker M."/>
            <person name="Bristow J."/>
            <person name="Markowitz V."/>
            <person name="Hugenholtz P."/>
            <person name="Eisen J.A."/>
        </authorList>
    </citation>
    <scope>NUCLEOTIDE SEQUENCE [LARGE SCALE GENOMIC DNA]</scope>
    <source>
        <strain evidence="5 6">DSM 2912</strain>
    </source>
</reference>
<comment type="function">
    <text evidence="3">This protein is a component of the acetyl coenzyme A carboxylase complex; first, biotin carboxylase catalyzes the carboxylation of the carrier protein and then the transcarboxylase transfers the carboxyl group to form malonyl-CoA.</text>
</comment>
<proteinExistence type="predicted"/>
<dbReference type="GO" id="GO:0009317">
    <property type="term" value="C:acetyl-CoA carboxylase complex"/>
    <property type="evidence" value="ECO:0007669"/>
    <property type="project" value="InterPro"/>
</dbReference>
<dbReference type="eggNOG" id="COG0511">
    <property type="taxonomic scope" value="Bacteria"/>
</dbReference>
<dbReference type="EMBL" id="CP002017">
    <property type="protein sequence ID" value="ADG05135.1"/>
    <property type="molecule type" value="Genomic_DNA"/>
</dbReference>
<dbReference type="Proteomes" id="UP000002368">
    <property type="component" value="Chromosome"/>
</dbReference>
<keyword evidence="6" id="KW-1185">Reference proteome</keyword>
<name>D5WT31_KYRT2</name>